<sequence>MLQFELDQVVMASQCGEILIILSCDSRKINAVAYGELKLEKIESTNAGSMLGGGGDPVCLSSLVGSVNGRYSLGRAKVFSD</sequence>
<evidence type="ECO:0000313" key="2">
    <source>
        <dbReference type="Proteomes" id="UP000887013"/>
    </source>
</evidence>
<name>A0A8X6TUS0_NEPPI</name>
<organism evidence="1 2">
    <name type="scientific">Nephila pilipes</name>
    <name type="common">Giant wood spider</name>
    <name type="synonym">Nephila maculata</name>
    <dbReference type="NCBI Taxonomy" id="299642"/>
    <lineage>
        <taxon>Eukaryota</taxon>
        <taxon>Metazoa</taxon>
        <taxon>Ecdysozoa</taxon>
        <taxon>Arthropoda</taxon>
        <taxon>Chelicerata</taxon>
        <taxon>Arachnida</taxon>
        <taxon>Araneae</taxon>
        <taxon>Araneomorphae</taxon>
        <taxon>Entelegynae</taxon>
        <taxon>Araneoidea</taxon>
        <taxon>Nephilidae</taxon>
        <taxon>Nephila</taxon>
    </lineage>
</organism>
<keyword evidence="2" id="KW-1185">Reference proteome</keyword>
<dbReference type="EMBL" id="BMAW01067209">
    <property type="protein sequence ID" value="GFT58611.1"/>
    <property type="molecule type" value="Genomic_DNA"/>
</dbReference>
<protein>
    <submittedName>
        <fullName evidence="1">Uncharacterized protein</fullName>
    </submittedName>
</protein>
<proteinExistence type="predicted"/>
<comment type="caution">
    <text evidence="1">The sequence shown here is derived from an EMBL/GenBank/DDBJ whole genome shotgun (WGS) entry which is preliminary data.</text>
</comment>
<evidence type="ECO:0000313" key="1">
    <source>
        <dbReference type="EMBL" id="GFT58611.1"/>
    </source>
</evidence>
<dbReference type="Proteomes" id="UP000887013">
    <property type="component" value="Unassembled WGS sequence"/>
</dbReference>
<dbReference type="AlphaFoldDB" id="A0A8X6TUS0"/>
<reference evidence="1" key="1">
    <citation type="submission" date="2020-08" db="EMBL/GenBank/DDBJ databases">
        <title>Multicomponent nature underlies the extraordinary mechanical properties of spider dragline silk.</title>
        <authorList>
            <person name="Kono N."/>
            <person name="Nakamura H."/>
            <person name="Mori M."/>
            <person name="Yoshida Y."/>
            <person name="Ohtoshi R."/>
            <person name="Malay A.D."/>
            <person name="Moran D.A.P."/>
            <person name="Tomita M."/>
            <person name="Numata K."/>
            <person name="Arakawa K."/>
        </authorList>
    </citation>
    <scope>NUCLEOTIDE SEQUENCE</scope>
</reference>
<accession>A0A8X6TUS0</accession>
<gene>
    <name evidence="1" type="ORF">NPIL_379741</name>
</gene>